<comment type="function">
    <text evidence="15">Lytic polysaccharide monooxygenase (LMPO) that depolymerizes crystalline and amorphous polysaccharides via the oxidation of scissile alpha- or beta-(1-4)-glycosidic bonds, yielding C1 and/or C4 oxidation products. Catalysis by LPMOs requires the reduction of the active-site copper from Cu(II) to Cu(I) by a reducing agent and H(2)O(2) or O(2) as a cosubstrate.</text>
</comment>
<dbReference type="Proteomes" id="UP000799429">
    <property type="component" value="Unassembled WGS sequence"/>
</dbReference>
<keyword evidence="5 16" id="KW-0732">Signal</keyword>
<evidence type="ECO:0000313" key="18">
    <source>
        <dbReference type="EMBL" id="KAF2843110.1"/>
    </source>
</evidence>
<evidence type="ECO:0000256" key="10">
    <source>
        <dbReference type="ARBA" id="ARBA00023157"/>
    </source>
</evidence>
<evidence type="ECO:0000256" key="6">
    <source>
        <dbReference type="ARBA" id="ARBA00023001"/>
    </source>
</evidence>
<comment type="cofactor">
    <cofactor evidence="1">
        <name>Cu(2+)</name>
        <dbReference type="ChEBI" id="CHEBI:29036"/>
    </cofactor>
</comment>
<dbReference type="Pfam" id="PF00734">
    <property type="entry name" value="CBM_1"/>
    <property type="match status" value="1"/>
</dbReference>
<dbReference type="Gene3D" id="2.70.50.70">
    <property type="match status" value="1"/>
</dbReference>
<comment type="similarity">
    <text evidence="13">Belongs to the polysaccharide monooxygenase AA9 family.</text>
</comment>
<dbReference type="GO" id="GO:0004497">
    <property type="term" value="F:monooxygenase activity"/>
    <property type="evidence" value="ECO:0007669"/>
    <property type="project" value="UniProtKB-KW"/>
</dbReference>
<comment type="caution">
    <text evidence="18">The sequence shown here is derived from an EMBL/GenBank/DDBJ whole genome shotgun (WGS) entry which is preliminary data.</text>
</comment>
<evidence type="ECO:0000256" key="13">
    <source>
        <dbReference type="ARBA" id="ARBA00044502"/>
    </source>
</evidence>
<name>A0A9P4SJR9_9PEZI</name>
<evidence type="ECO:0000256" key="9">
    <source>
        <dbReference type="ARBA" id="ARBA00023033"/>
    </source>
</evidence>
<dbReference type="InterPro" id="IPR000254">
    <property type="entry name" value="CBD"/>
</dbReference>
<dbReference type="InterPro" id="IPR049892">
    <property type="entry name" value="AA9"/>
</dbReference>
<evidence type="ECO:0000313" key="19">
    <source>
        <dbReference type="Proteomes" id="UP000799429"/>
    </source>
</evidence>
<comment type="domain">
    <text evidence="15">Has a modular structure: an endo-beta-1,4-glucanase catalytic module at the N-terminus, a linker rich in serines and threonines, and a C-terminal carbohydrate-binding module (CBM).</text>
</comment>
<dbReference type="InterPro" id="IPR005103">
    <property type="entry name" value="AA9_LPMO"/>
</dbReference>
<dbReference type="EMBL" id="MU006089">
    <property type="protein sequence ID" value="KAF2843110.1"/>
    <property type="molecule type" value="Genomic_DNA"/>
</dbReference>
<protein>
    <recommendedName>
        <fullName evidence="15">AA9 family lytic polysaccharide monooxygenase</fullName>
        <ecNumber evidence="15">1.14.99.56</ecNumber>
    </recommendedName>
    <alternativeName>
        <fullName evidence="15">Endo-beta-1,4-glucanase</fullName>
    </alternativeName>
    <alternativeName>
        <fullName evidence="15">Glycosyl hydrolase 61 family protein</fullName>
    </alternativeName>
</protein>
<dbReference type="PROSITE" id="PS51164">
    <property type="entry name" value="CBM1_2"/>
    <property type="match status" value="1"/>
</dbReference>
<dbReference type="GO" id="GO:0046872">
    <property type="term" value="F:metal ion binding"/>
    <property type="evidence" value="ECO:0007669"/>
    <property type="project" value="UniProtKB-KW"/>
</dbReference>
<comment type="subcellular location">
    <subcellularLocation>
        <location evidence="2 15">Secreted</location>
    </subcellularLocation>
</comment>
<evidence type="ECO:0000256" key="11">
    <source>
        <dbReference type="ARBA" id="ARBA00023277"/>
    </source>
</evidence>
<dbReference type="EC" id="1.14.99.56" evidence="15"/>
<keyword evidence="10 15" id="KW-1015">Disulfide bond</keyword>
<dbReference type="PROSITE" id="PS00562">
    <property type="entry name" value="CBM1_1"/>
    <property type="match status" value="1"/>
</dbReference>
<dbReference type="SMART" id="SM00236">
    <property type="entry name" value="fCBD"/>
    <property type="match status" value="1"/>
</dbReference>
<dbReference type="InterPro" id="IPR035971">
    <property type="entry name" value="CBD_sf"/>
</dbReference>
<dbReference type="GO" id="GO:0030248">
    <property type="term" value="F:cellulose binding"/>
    <property type="evidence" value="ECO:0007669"/>
    <property type="project" value="UniProtKB-UniRule"/>
</dbReference>
<feature type="domain" description="CBM1" evidence="17">
    <location>
        <begin position="293"/>
        <end position="329"/>
    </location>
</feature>
<proteinExistence type="inferred from homology"/>
<dbReference type="PANTHER" id="PTHR33353">
    <property type="entry name" value="PUTATIVE (AFU_ORTHOLOGUE AFUA_1G12560)-RELATED"/>
    <property type="match status" value="1"/>
</dbReference>
<reference evidence="18" key="1">
    <citation type="journal article" date="2020" name="Stud. Mycol.">
        <title>101 Dothideomycetes genomes: a test case for predicting lifestyles and emergence of pathogens.</title>
        <authorList>
            <person name="Haridas S."/>
            <person name="Albert R."/>
            <person name="Binder M."/>
            <person name="Bloem J."/>
            <person name="Labutti K."/>
            <person name="Salamov A."/>
            <person name="Andreopoulos B."/>
            <person name="Baker S."/>
            <person name="Barry K."/>
            <person name="Bills G."/>
            <person name="Bluhm B."/>
            <person name="Cannon C."/>
            <person name="Castanera R."/>
            <person name="Culley D."/>
            <person name="Daum C."/>
            <person name="Ezra D."/>
            <person name="Gonzalez J."/>
            <person name="Henrissat B."/>
            <person name="Kuo A."/>
            <person name="Liang C."/>
            <person name="Lipzen A."/>
            <person name="Lutzoni F."/>
            <person name="Magnuson J."/>
            <person name="Mondo S."/>
            <person name="Nolan M."/>
            <person name="Ohm R."/>
            <person name="Pangilinan J."/>
            <person name="Park H.-J."/>
            <person name="Ramirez L."/>
            <person name="Alfaro M."/>
            <person name="Sun H."/>
            <person name="Tritt A."/>
            <person name="Yoshinaga Y."/>
            <person name="Zwiers L.-H."/>
            <person name="Turgeon B."/>
            <person name="Goodwin S."/>
            <person name="Spatafora J."/>
            <person name="Crous P."/>
            <person name="Grigoriev I."/>
        </authorList>
    </citation>
    <scope>NUCLEOTIDE SEQUENCE</scope>
    <source>
        <strain evidence="18">CBS 101060</strain>
    </source>
</reference>
<keyword evidence="11 15" id="KW-0119">Carbohydrate metabolism</keyword>
<evidence type="ECO:0000256" key="3">
    <source>
        <dbReference type="ARBA" id="ARBA00022525"/>
    </source>
</evidence>
<accession>A0A9P4SJR9</accession>
<evidence type="ECO:0000256" key="7">
    <source>
        <dbReference type="ARBA" id="ARBA00023002"/>
    </source>
</evidence>
<evidence type="ECO:0000256" key="16">
    <source>
        <dbReference type="SAM" id="SignalP"/>
    </source>
</evidence>
<gene>
    <name evidence="18" type="ORF">M501DRAFT_1027948</name>
</gene>
<evidence type="ECO:0000256" key="14">
    <source>
        <dbReference type="ARBA" id="ARBA00045077"/>
    </source>
</evidence>
<dbReference type="GO" id="GO:0030245">
    <property type="term" value="P:cellulose catabolic process"/>
    <property type="evidence" value="ECO:0007669"/>
    <property type="project" value="UniProtKB-UniRule"/>
</dbReference>
<comment type="catalytic activity">
    <reaction evidence="14 15">
        <text>[(1-&gt;4)-beta-D-glucosyl]n+m + reduced acceptor + O2 = 4-dehydro-beta-D-glucosyl-[(1-&gt;4)-beta-D-glucosyl]n-1 + [(1-&gt;4)-beta-D-glucosyl]m + acceptor + H2O.</text>
        <dbReference type="EC" id="1.14.99.56"/>
    </reaction>
</comment>
<keyword evidence="3 15" id="KW-0964">Secreted</keyword>
<evidence type="ECO:0000256" key="5">
    <source>
        <dbReference type="ARBA" id="ARBA00022729"/>
    </source>
</evidence>
<evidence type="ECO:0000256" key="2">
    <source>
        <dbReference type="ARBA" id="ARBA00004613"/>
    </source>
</evidence>
<evidence type="ECO:0000256" key="4">
    <source>
        <dbReference type="ARBA" id="ARBA00022723"/>
    </source>
</evidence>
<dbReference type="GO" id="GO:0008810">
    <property type="term" value="F:cellulase activity"/>
    <property type="evidence" value="ECO:0007669"/>
    <property type="project" value="UniProtKB-UniRule"/>
</dbReference>
<keyword evidence="12 15" id="KW-0624">Polysaccharide degradation</keyword>
<dbReference type="CDD" id="cd21175">
    <property type="entry name" value="LPMO_AA9"/>
    <property type="match status" value="1"/>
</dbReference>
<organism evidence="18 19">
    <name type="scientific">Patellaria atrata CBS 101060</name>
    <dbReference type="NCBI Taxonomy" id="1346257"/>
    <lineage>
        <taxon>Eukaryota</taxon>
        <taxon>Fungi</taxon>
        <taxon>Dikarya</taxon>
        <taxon>Ascomycota</taxon>
        <taxon>Pezizomycotina</taxon>
        <taxon>Dothideomycetes</taxon>
        <taxon>Dothideomycetes incertae sedis</taxon>
        <taxon>Patellariales</taxon>
        <taxon>Patellariaceae</taxon>
        <taxon>Patellaria</taxon>
    </lineage>
</organism>
<sequence>MKTFALLALAAVAKLANAHATVFAVFINGVDQGLGNSASGYIRSPPNNSPLVDVTSPDMRCNVNNSPAAKTLKVKAGDEVTFEWHHNTRDASDDIIDISHLGPVMTYIAPSSSNGAGNVWLKLAEDGFAAGKWAVERLVQNRGKHSVKIPNIAAGQYLLRPEIIALHEGFRLQGAQFYMECVQIEVQGTGGVPLPAGAAIPGIYSANDPGVLFDLYGGFTSYQIPGPRVWNGVGAPVDSAPKPTTSRPAAAPVTTSKALAAPVTTSKAPVAPKPTTLVTKPVTTAPAPSPVAGAVAKYGQCGGINYIGSKTCAAGSTCKEWNPYYFQCV</sequence>
<dbReference type="GO" id="GO:0005576">
    <property type="term" value="C:extracellular region"/>
    <property type="evidence" value="ECO:0007669"/>
    <property type="project" value="UniProtKB-SubCell"/>
</dbReference>
<keyword evidence="6 15" id="KW-0136">Cellulose degradation</keyword>
<feature type="signal peptide" evidence="16">
    <location>
        <begin position="1"/>
        <end position="18"/>
    </location>
</feature>
<dbReference type="AlphaFoldDB" id="A0A9P4SJR9"/>
<dbReference type="Pfam" id="PF03443">
    <property type="entry name" value="AA9"/>
    <property type="match status" value="1"/>
</dbReference>
<feature type="chain" id="PRO_5040402587" description="AA9 family lytic polysaccharide monooxygenase" evidence="16">
    <location>
        <begin position="19"/>
        <end position="329"/>
    </location>
</feature>
<keyword evidence="19" id="KW-1185">Reference proteome</keyword>
<dbReference type="OrthoDB" id="5558646at2759"/>
<evidence type="ECO:0000256" key="15">
    <source>
        <dbReference type="RuleBase" id="RU368122"/>
    </source>
</evidence>
<dbReference type="SUPFAM" id="SSF57180">
    <property type="entry name" value="Cellulose-binding domain"/>
    <property type="match status" value="1"/>
</dbReference>
<keyword evidence="9" id="KW-0503">Monooxygenase</keyword>
<evidence type="ECO:0000256" key="1">
    <source>
        <dbReference type="ARBA" id="ARBA00001973"/>
    </source>
</evidence>
<keyword evidence="4" id="KW-0479">Metal-binding</keyword>
<evidence type="ECO:0000256" key="8">
    <source>
        <dbReference type="ARBA" id="ARBA00023008"/>
    </source>
</evidence>
<dbReference type="PANTHER" id="PTHR33353:SF17">
    <property type="entry name" value="ENDO-BETA-1,4-GLUCANASE D"/>
    <property type="match status" value="1"/>
</dbReference>
<keyword evidence="7" id="KW-0560">Oxidoreductase</keyword>
<evidence type="ECO:0000259" key="17">
    <source>
        <dbReference type="PROSITE" id="PS51164"/>
    </source>
</evidence>
<evidence type="ECO:0000256" key="12">
    <source>
        <dbReference type="ARBA" id="ARBA00023326"/>
    </source>
</evidence>
<keyword evidence="8" id="KW-0186">Copper</keyword>